<dbReference type="EMBL" id="JACIED010000001">
    <property type="protein sequence ID" value="MBB4006899.1"/>
    <property type="molecule type" value="Genomic_DNA"/>
</dbReference>
<accession>A0A1Q9A5C7</accession>
<dbReference type="EMBL" id="MKIN01000022">
    <property type="protein sequence ID" value="OLP49773.1"/>
    <property type="molecule type" value="Genomic_DNA"/>
</dbReference>
<dbReference type="STRING" id="887144.BJF91_22555"/>
<evidence type="ECO:0000313" key="2">
    <source>
        <dbReference type="EMBL" id="OLP49773.1"/>
    </source>
</evidence>
<reference evidence="2 3" key="1">
    <citation type="submission" date="2016-09" db="EMBL/GenBank/DDBJ databases">
        <title>Rhizobium oryziradicis sp. nov., isolated from the root of rice.</title>
        <authorList>
            <person name="Zhao J."/>
            <person name="Zhang X."/>
        </authorList>
    </citation>
    <scope>NUCLEOTIDE SEQUENCE [LARGE SCALE GENOMIC DNA]</scope>
    <source>
        <strain evidence="2 3">14971</strain>
    </source>
</reference>
<comment type="caution">
    <text evidence="2">The sequence shown here is derived from an EMBL/GenBank/DDBJ whole genome shotgun (WGS) entry which is preliminary data.</text>
</comment>
<name>A0A1Q9A5C7_9HYPH</name>
<evidence type="ECO:0000313" key="3">
    <source>
        <dbReference type="Proteomes" id="UP000185598"/>
    </source>
</evidence>
<dbReference type="OrthoDB" id="8086008at2"/>
<dbReference type="RefSeq" id="WP_075615560.1">
    <property type="nucleotide sequence ID" value="NZ_JACIED010000001.1"/>
</dbReference>
<reference evidence="1 4" key="2">
    <citation type="submission" date="2020-08" db="EMBL/GenBank/DDBJ databases">
        <title>Genomic Encyclopedia of Type Strains, Phase IV (KMG-IV): sequencing the most valuable type-strain genomes for metagenomic binning, comparative biology and taxonomic classification.</title>
        <authorList>
            <person name="Goeker M."/>
        </authorList>
    </citation>
    <scope>NUCLEOTIDE SEQUENCE [LARGE SCALE GENOMIC DNA]</scope>
    <source>
        <strain evidence="1 4">DSM 100021</strain>
    </source>
</reference>
<keyword evidence="3" id="KW-1185">Reference proteome</keyword>
<evidence type="ECO:0000313" key="1">
    <source>
        <dbReference type="EMBL" id="MBB4006899.1"/>
    </source>
</evidence>
<sequence>MGFRSARPAAAYCCRSRAFVGSFIGFPPTRSSTFLDFIETGKVSSQSIEDGLIALEPADAAARSAPDKVAGHALGQAIVNALLEVSDGLNPEE</sequence>
<gene>
    <name evidence="2" type="ORF">BJF91_22555</name>
    <name evidence="1" type="ORF">GGQ71_001135</name>
</gene>
<organism evidence="2 3">
    <name type="scientific">Allorhizobium taibaishanense</name>
    <dbReference type="NCBI Taxonomy" id="887144"/>
    <lineage>
        <taxon>Bacteria</taxon>
        <taxon>Pseudomonadati</taxon>
        <taxon>Pseudomonadota</taxon>
        <taxon>Alphaproteobacteria</taxon>
        <taxon>Hyphomicrobiales</taxon>
        <taxon>Rhizobiaceae</taxon>
        <taxon>Rhizobium/Agrobacterium group</taxon>
        <taxon>Allorhizobium</taxon>
    </lineage>
</organism>
<dbReference type="Proteomes" id="UP000185598">
    <property type="component" value="Unassembled WGS sequence"/>
</dbReference>
<dbReference type="Proteomes" id="UP000544107">
    <property type="component" value="Unassembled WGS sequence"/>
</dbReference>
<protein>
    <submittedName>
        <fullName evidence="2">Uncharacterized protein</fullName>
    </submittedName>
</protein>
<evidence type="ECO:0000313" key="4">
    <source>
        <dbReference type="Proteomes" id="UP000544107"/>
    </source>
</evidence>
<dbReference type="AlphaFoldDB" id="A0A1Q9A5C7"/>
<proteinExistence type="predicted"/>